<dbReference type="EMBL" id="QGKV02000649">
    <property type="protein sequence ID" value="KAF3582900.1"/>
    <property type="molecule type" value="Genomic_DNA"/>
</dbReference>
<evidence type="ECO:0000256" key="1">
    <source>
        <dbReference type="SAM" id="MobiDB-lite"/>
    </source>
</evidence>
<name>A0ABQ7E0D5_BRACR</name>
<sequence length="220" mass="22800">MTLASFSPISNESAGAVKRSHIPRVKITPVDHGSCVGDEAVEGGLAVATAPGAGAVKRSHIPRVKITLVDHGSCVGDEAVEGGLADATAPGHNSVNGRERGGVTNIIKSDYFKTFMTFGLAGLVGEVGIQGFSHDFTSKPEWIFCLILSNNRGLEADRLVQMYEGVCARALKRSHIPGVKITIVDHGSCVGDEAVEGGLADATSPGHNSVNGRERGGVTS</sequence>
<accession>A0ABQ7E0D5</accession>
<reference evidence="2 3" key="1">
    <citation type="journal article" date="2020" name="BMC Genomics">
        <title>Intraspecific diversification of the crop wild relative Brassica cretica Lam. using demographic model selection.</title>
        <authorList>
            <person name="Kioukis A."/>
            <person name="Michalopoulou V.A."/>
            <person name="Briers L."/>
            <person name="Pirintsos S."/>
            <person name="Studholme D.J."/>
            <person name="Pavlidis P."/>
            <person name="Sarris P.F."/>
        </authorList>
    </citation>
    <scope>NUCLEOTIDE SEQUENCE [LARGE SCALE GENOMIC DNA]</scope>
    <source>
        <strain evidence="3">cv. PFS-1207/04</strain>
    </source>
</reference>
<dbReference type="Proteomes" id="UP000266723">
    <property type="component" value="Unassembled WGS sequence"/>
</dbReference>
<evidence type="ECO:0000313" key="2">
    <source>
        <dbReference type="EMBL" id="KAF3582900.1"/>
    </source>
</evidence>
<proteinExistence type="predicted"/>
<evidence type="ECO:0000313" key="3">
    <source>
        <dbReference type="Proteomes" id="UP000266723"/>
    </source>
</evidence>
<organism evidence="2 3">
    <name type="scientific">Brassica cretica</name>
    <name type="common">Mustard</name>
    <dbReference type="NCBI Taxonomy" id="69181"/>
    <lineage>
        <taxon>Eukaryota</taxon>
        <taxon>Viridiplantae</taxon>
        <taxon>Streptophyta</taxon>
        <taxon>Embryophyta</taxon>
        <taxon>Tracheophyta</taxon>
        <taxon>Spermatophyta</taxon>
        <taxon>Magnoliopsida</taxon>
        <taxon>eudicotyledons</taxon>
        <taxon>Gunneridae</taxon>
        <taxon>Pentapetalae</taxon>
        <taxon>rosids</taxon>
        <taxon>malvids</taxon>
        <taxon>Brassicales</taxon>
        <taxon>Brassicaceae</taxon>
        <taxon>Brassiceae</taxon>
        <taxon>Brassica</taxon>
    </lineage>
</organism>
<protein>
    <submittedName>
        <fullName evidence="2">Uncharacterized protein</fullName>
    </submittedName>
</protein>
<feature type="region of interest" description="Disordered" evidence="1">
    <location>
        <begin position="200"/>
        <end position="220"/>
    </location>
</feature>
<gene>
    <name evidence="2" type="ORF">DY000_02031286</name>
</gene>
<comment type="caution">
    <text evidence="2">The sequence shown here is derived from an EMBL/GenBank/DDBJ whole genome shotgun (WGS) entry which is preliminary data.</text>
</comment>
<keyword evidence="3" id="KW-1185">Reference proteome</keyword>